<keyword evidence="5 8" id="KW-0378">Hydrolase</keyword>
<dbReference type="EC" id="3.1.3.25" evidence="8"/>
<name>A0A543KNC3_9MICO</name>
<dbReference type="EMBL" id="VFPU01000001">
    <property type="protein sequence ID" value="TQM96572.1"/>
    <property type="molecule type" value="Genomic_DNA"/>
</dbReference>
<dbReference type="InterPro" id="IPR033942">
    <property type="entry name" value="IMPase"/>
</dbReference>
<feature type="binding site" evidence="7">
    <location>
        <position position="241"/>
    </location>
    <ligand>
        <name>Mg(2+)</name>
        <dbReference type="ChEBI" id="CHEBI:18420"/>
        <label>1</label>
        <note>catalytic</note>
    </ligand>
</feature>
<evidence type="ECO:0000313" key="10">
    <source>
        <dbReference type="Proteomes" id="UP000315133"/>
    </source>
</evidence>
<dbReference type="PANTHER" id="PTHR20854:SF4">
    <property type="entry name" value="INOSITOL-1-MONOPHOSPHATASE-RELATED"/>
    <property type="match status" value="1"/>
</dbReference>
<organism evidence="9 10">
    <name type="scientific">Ornithinimicrobium humiphilum</name>
    <dbReference type="NCBI Taxonomy" id="125288"/>
    <lineage>
        <taxon>Bacteria</taxon>
        <taxon>Bacillati</taxon>
        <taxon>Actinomycetota</taxon>
        <taxon>Actinomycetes</taxon>
        <taxon>Micrococcales</taxon>
        <taxon>Ornithinimicrobiaceae</taxon>
        <taxon>Ornithinimicrobium</taxon>
    </lineage>
</organism>
<dbReference type="PROSITE" id="PS00630">
    <property type="entry name" value="IMP_2"/>
    <property type="match status" value="1"/>
</dbReference>
<dbReference type="RefSeq" id="WP_141818167.1">
    <property type="nucleotide sequence ID" value="NZ_BAAAIL010000003.1"/>
</dbReference>
<evidence type="ECO:0000256" key="2">
    <source>
        <dbReference type="ARBA" id="ARBA00001946"/>
    </source>
</evidence>
<keyword evidence="6 7" id="KW-0460">Magnesium</keyword>
<gene>
    <name evidence="9" type="ORF">FB476_1441</name>
</gene>
<comment type="cofactor">
    <cofactor evidence="2 7 8">
        <name>Mg(2+)</name>
        <dbReference type="ChEBI" id="CHEBI:18420"/>
    </cofactor>
</comment>
<protein>
    <recommendedName>
        <fullName evidence="8">Inositol-1-monophosphatase</fullName>
        <ecNumber evidence="8">3.1.3.25</ecNumber>
    </recommendedName>
</protein>
<accession>A0A543KNC3</accession>
<dbReference type="GO" id="GO:0008934">
    <property type="term" value="F:inositol monophosphate 1-phosphatase activity"/>
    <property type="evidence" value="ECO:0007669"/>
    <property type="project" value="InterPro"/>
</dbReference>
<comment type="catalytic activity">
    <reaction evidence="1 8">
        <text>a myo-inositol phosphate + H2O = myo-inositol + phosphate</text>
        <dbReference type="Rhea" id="RHEA:24056"/>
        <dbReference type="ChEBI" id="CHEBI:15377"/>
        <dbReference type="ChEBI" id="CHEBI:17268"/>
        <dbReference type="ChEBI" id="CHEBI:43474"/>
        <dbReference type="ChEBI" id="CHEBI:84139"/>
        <dbReference type="EC" id="3.1.3.25"/>
    </reaction>
</comment>
<sequence>MGDPTLVPDGQRATLEQLAVDLAVEAALFVHGGRPQDLDVQHTKSTDLDVVTVMDERSEALLRERLAVARPDDAILGEEGSGVSAGTSGLTWVIDPIDGTVNYLYDLPTYSVSVAVVVGDPTRAGAWAPVAGAVANPSTGEVFSARAGGGSRLRRIGSGGLDPTVEPEVLRATDVDDLGSVLLATGFAYDRERRQGQAAVMADLLPRVRDLRRLGSAALDLCHVGAGRLDGYYEWGIHPWDFAAGVLVATEAGAVVSGLEEGSPPSRAMVVAAGPTTHRLLVGELRELGAGHPSLTADELVE</sequence>
<dbReference type="InterPro" id="IPR000760">
    <property type="entry name" value="Inositol_monophosphatase-like"/>
</dbReference>
<dbReference type="SUPFAM" id="SSF56655">
    <property type="entry name" value="Carbohydrate phosphatase"/>
    <property type="match status" value="1"/>
</dbReference>
<evidence type="ECO:0000256" key="7">
    <source>
        <dbReference type="PIRSR" id="PIRSR600760-2"/>
    </source>
</evidence>
<dbReference type="PANTHER" id="PTHR20854">
    <property type="entry name" value="INOSITOL MONOPHOSPHATASE"/>
    <property type="match status" value="1"/>
</dbReference>
<dbReference type="GO" id="GO:0046872">
    <property type="term" value="F:metal ion binding"/>
    <property type="evidence" value="ECO:0007669"/>
    <property type="project" value="UniProtKB-KW"/>
</dbReference>
<reference evidence="9 10" key="1">
    <citation type="submission" date="2019-06" db="EMBL/GenBank/DDBJ databases">
        <title>Sequencing the genomes of 1000 actinobacteria strains.</title>
        <authorList>
            <person name="Klenk H.-P."/>
        </authorList>
    </citation>
    <scope>NUCLEOTIDE SEQUENCE [LARGE SCALE GENOMIC DNA]</scope>
    <source>
        <strain evidence="9 10">DSM 12362</strain>
    </source>
</reference>
<dbReference type="GO" id="GO:0006020">
    <property type="term" value="P:inositol metabolic process"/>
    <property type="evidence" value="ECO:0007669"/>
    <property type="project" value="TreeGrafter"/>
</dbReference>
<dbReference type="Gene3D" id="3.40.190.80">
    <property type="match status" value="1"/>
</dbReference>
<dbReference type="OrthoDB" id="9772456at2"/>
<comment type="caution">
    <text evidence="9">The sequence shown here is derived from an EMBL/GenBank/DDBJ whole genome shotgun (WGS) entry which is preliminary data.</text>
</comment>
<keyword evidence="4 7" id="KW-0479">Metal-binding</keyword>
<feature type="binding site" evidence="7">
    <location>
        <position position="78"/>
    </location>
    <ligand>
        <name>Mg(2+)</name>
        <dbReference type="ChEBI" id="CHEBI:18420"/>
        <label>1</label>
        <note>catalytic</note>
    </ligand>
</feature>
<evidence type="ECO:0000256" key="5">
    <source>
        <dbReference type="ARBA" id="ARBA00022801"/>
    </source>
</evidence>
<dbReference type="AlphaFoldDB" id="A0A543KNC3"/>
<evidence type="ECO:0000256" key="8">
    <source>
        <dbReference type="RuleBase" id="RU364068"/>
    </source>
</evidence>
<evidence type="ECO:0000256" key="1">
    <source>
        <dbReference type="ARBA" id="ARBA00001033"/>
    </source>
</evidence>
<dbReference type="Gene3D" id="3.30.540.10">
    <property type="entry name" value="Fructose-1,6-Bisphosphatase, subunit A, domain 1"/>
    <property type="match status" value="1"/>
</dbReference>
<dbReference type="PROSITE" id="PS00629">
    <property type="entry name" value="IMP_1"/>
    <property type="match status" value="1"/>
</dbReference>
<feature type="binding site" evidence="7">
    <location>
        <position position="97"/>
    </location>
    <ligand>
        <name>Mg(2+)</name>
        <dbReference type="ChEBI" id="CHEBI:18420"/>
        <label>1</label>
        <note>catalytic</note>
    </ligand>
</feature>
<feature type="binding site" evidence="7">
    <location>
        <position position="95"/>
    </location>
    <ligand>
        <name>Mg(2+)</name>
        <dbReference type="ChEBI" id="CHEBI:18420"/>
        <label>1</label>
        <note>catalytic</note>
    </ligand>
</feature>
<evidence type="ECO:0000313" key="9">
    <source>
        <dbReference type="EMBL" id="TQM96572.1"/>
    </source>
</evidence>
<dbReference type="GO" id="GO:0046854">
    <property type="term" value="P:phosphatidylinositol phosphate biosynthetic process"/>
    <property type="evidence" value="ECO:0007669"/>
    <property type="project" value="InterPro"/>
</dbReference>
<dbReference type="Pfam" id="PF00459">
    <property type="entry name" value="Inositol_P"/>
    <property type="match status" value="1"/>
</dbReference>
<dbReference type="InterPro" id="IPR020550">
    <property type="entry name" value="Inositol_monophosphatase_CS"/>
</dbReference>
<dbReference type="CDD" id="cd01639">
    <property type="entry name" value="IMPase"/>
    <property type="match status" value="1"/>
</dbReference>
<feature type="binding site" evidence="7">
    <location>
        <position position="98"/>
    </location>
    <ligand>
        <name>Mg(2+)</name>
        <dbReference type="ChEBI" id="CHEBI:18420"/>
        <label>1</label>
        <note>catalytic</note>
    </ligand>
</feature>
<dbReference type="PRINTS" id="PR00377">
    <property type="entry name" value="IMPHPHTASES"/>
</dbReference>
<proteinExistence type="inferred from homology"/>
<dbReference type="InterPro" id="IPR020583">
    <property type="entry name" value="Inositol_monoP_metal-BS"/>
</dbReference>
<evidence type="ECO:0000256" key="3">
    <source>
        <dbReference type="ARBA" id="ARBA00009759"/>
    </source>
</evidence>
<dbReference type="GO" id="GO:0007165">
    <property type="term" value="P:signal transduction"/>
    <property type="evidence" value="ECO:0007669"/>
    <property type="project" value="TreeGrafter"/>
</dbReference>
<dbReference type="Proteomes" id="UP000315133">
    <property type="component" value="Unassembled WGS sequence"/>
</dbReference>
<keyword evidence="10" id="KW-1185">Reference proteome</keyword>
<evidence type="ECO:0000256" key="6">
    <source>
        <dbReference type="ARBA" id="ARBA00022842"/>
    </source>
</evidence>
<comment type="similarity">
    <text evidence="3 8">Belongs to the inositol monophosphatase superfamily.</text>
</comment>
<evidence type="ECO:0000256" key="4">
    <source>
        <dbReference type="ARBA" id="ARBA00022723"/>
    </source>
</evidence>